<organism evidence="9 10">
    <name type="scientific">Paenibacillus agaridevorans</name>
    <dbReference type="NCBI Taxonomy" id="171404"/>
    <lineage>
        <taxon>Bacteria</taxon>
        <taxon>Bacillati</taxon>
        <taxon>Bacillota</taxon>
        <taxon>Bacilli</taxon>
        <taxon>Bacillales</taxon>
        <taxon>Paenibacillaceae</taxon>
        <taxon>Paenibacillus</taxon>
    </lineage>
</organism>
<dbReference type="InterPro" id="IPR016032">
    <property type="entry name" value="Sig_transdc_resp-reg_C-effctor"/>
</dbReference>
<gene>
    <name evidence="9" type="ORF">PAT3040_00114</name>
</gene>
<reference evidence="9 10" key="1">
    <citation type="submission" date="2017-08" db="EMBL/GenBank/DDBJ databases">
        <title>Substantial Increase in Enzyme Production by Combined Drug-Resistance Mutations in Paenibacillus agaridevorans.</title>
        <authorList>
            <person name="Tanaka Y."/>
            <person name="Funane K."/>
            <person name="Hosaka T."/>
            <person name="Shiwa Y."/>
            <person name="Fujita N."/>
            <person name="Miyazaki T."/>
            <person name="Yoshikawa H."/>
            <person name="Murakami K."/>
            <person name="Kasahara K."/>
            <person name="Inaoka T."/>
            <person name="Hiraga Y."/>
            <person name="Ochi K."/>
        </authorList>
    </citation>
    <scope>NUCLEOTIDE SEQUENCE [LARGE SCALE GENOMIC DNA]</scope>
    <source>
        <strain evidence="9 10">T-3040</strain>
    </source>
</reference>
<evidence type="ECO:0000256" key="4">
    <source>
        <dbReference type="ARBA" id="ARBA00023125"/>
    </source>
</evidence>
<evidence type="ECO:0000259" key="7">
    <source>
        <dbReference type="PROSITE" id="PS50043"/>
    </source>
</evidence>
<dbReference type="PRINTS" id="PR00038">
    <property type="entry name" value="HTHLUXR"/>
</dbReference>
<dbReference type="PANTHER" id="PTHR43214:SF42">
    <property type="entry name" value="TRANSCRIPTIONAL REGULATORY PROTEIN DESR"/>
    <property type="match status" value="1"/>
</dbReference>
<dbReference type="PANTHER" id="PTHR43214">
    <property type="entry name" value="TWO-COMPONENT RESPONSE REGULATOR"/>
    <property type="match status" value="1"/>
</dbReference>
<dbReference type="AlphaFoldDB" id="A0A2R5EGE2"/>
<sequence length="202" mass="22615">MIRIVIAEDQKLLRGTLSALIAMEEDMEIVAEAEDGLAAYDAICSHEPDVCLLDIEIPGRTGLEVAEIVRQEGRSVKIIIVTTFARPGFLQKAMNLKVEGYLLKDEPIDYLIRSIRKVMQGERVVSTDLAAALFLKEDNPLTERERDVLRLSGSGLSTREIAKELFLTEGTVRNYLSLSIQKLSVETRQQATEKAIERGWLV</sequence>
<dbReference type="RefSeq" id="WP_087565822.1">
    <property type="nucleotide sequence ID" value="NZ_BDQX01000011.1"/>
</dbReference>
<feature type="domain" description="Response regulatory" evidence="8">
    <location>
        <begin position="3"/>
        <end position="119"/>
    </location>
</feature>
<dbReference type="SUPFAM" id="SSF46894">
    <property type="entry name" value="C-terminal effector domain of the bipartite response regulators"/>
    <property type="match status" value="1"/>
</dbReference>
<dbReference type="Gene3D" id="3.40.50.2300">
    <property type="match status" value="1"/>
</dbReference>
<keyword evidence="4 9" id="KW-0238">DNA-binding</keyword>
<dbReference type="InterPro" id="IPR039420">
    <property type="entry name" value="WalR-like"/>
</dbReference>
<dbReference type="SMART" id="SM00421">
    <property type="entry name" value="HTH_LUXR"/>
    <property type="match status" value="1"/>
</dbReference>
<evidence type="ECO:0000256" key="5">
    <source>
        <dbReference type="ARBA" id="ARBA00023163"/>
    </source>
</evidence>
<evidence type="ECO:0000256" key="1">
    <source>
        <dbReference type="ARBA" id="ARBA00022553"/>
    </source>
</evidence>
<dbReference type="GO" id="GO:0003677">
    <property type="term" value="F:DNA binding"/>
    <property type="evidence" value="ECO:0007669"/>
    <property type="project" value="UniProtKB-KW"/>
</dbReference>
<dbReference type="InterPro" id="IPR001789">
    <property type="entry name" value="Sig_transdc_resp-reg_receiver"/>
</dbReference>
<dbReference type="Pfam" id="PF00072">
    <property type="entry name" value="Response_reg"/>
    <property type="match status" value="1"/>
</dbReference>
<evidence type="ECO:0000256" key="3">
    <source>
        <dbReference type="ARBA" id="ARBA00023015"/>
    </source>
</evidence>
<evidence type="ECO:0000256" key="2">
    <source>
        <dbReference type="ARBA" id="ARBA00023012"/>
    </source>
</evidence>
<dbReference type="SUPFAM" id="SSF52172">
    <property type="entry name" value="CheY-like"/>
    <property type="match status" value="1"/>
</dbReference>
<dbReference type="SMART" id="SM00448">
    <property type="entry name" value="REC"/>
    <property type="match status" value="1"/>
</dbReference>
<evidence type="ECO:0000256" key="6">
    <source>
        <dbReference type="PROSITE-ProRule" id="PRU00169"/>
    </source>
</evidence>
<dbReference type="InterPro" id="IPR011006">
    <property type="entry name" value="CheY-like_superfamily"/>
</dbReference>
<dbReference type="GO" id="GO:0000160">
    <property type="term" value="P:phosphorelay signal transduction system"/>
    <property type="evidence" value="ECO:0007669"/>
    <property type="project" value="UniProtKB-KW"/>
</dbReference>
<dbReference type="InterPro" id="IPR000792">
    <property type="entry name" value="Tscrpt_reg_LuxR_C"/>
</dbReference>
<dbReference type="PROSITE" id="PS50110">
    <property type="entry name" value="RESPONSE_REGULATORY"/>
    <property type="match status" value="1"/>
</dbReference>
<dbReference type="GO" id="GO:0006355">
    <property type="term" value="P:regulation of DNA-templated transcription"/>
    <property type="evidence" value="ECO:0007669"/>
    <property type="project" value="InterPro"/>
</dbReference>
<name>A0A2R5EGE2_9BACL</name>
<dbReference type="PROSITE" id="PS50043">
    <property type="entry name" value="HTH_LUXR_2"/>
    <property type="match status" value="1"/>
</dbReference>
<feature type="domain" description="HTH luxR-type" evidence="7">
    <location>
        <begin position="134"/>
        <end position="199"/>
    </location>
</feature>
<protein>
    <submittedName>
        <fullName evidence="9">DNA-binding response regulator</fullName>
    </submittedName>
</protein>
<evidence type="ECO:0000313" key="10">
    <source>
        <dbReference type="Proteomes" id="UP000245202"/>
    </source>
</evidence>
<dbReference type="EMBL" id="BDQX01000011">
    <property type="protein sequence ID" value="GBG05630.1"/>
    <property type="molecule type" value="Genomic_DNA"/>
</dbReference>
<proteinExistence type="predicted"/>
<evidence type="ECO:0000259" key="8">
    <source>
        <dbReference type="PROSITE" id="PS50110"/>
    </source>
</evidence>
<feature type="modified residue" description="4-aspartylphosphate" evidence="6">
    <location>
        <position position="54"/>
    </location>
</feature>
<comment type="caution">
    <text evidence="9">The sequence shown here is derived from an EMBL/GenBank/DDBJ whole genome shotgun (WGS) entry which is preliminary data.</text>
</comment>
<keyword evidence="5" id="KW-0804">Transcription</keyword>
<keyword evidence="10" id="KW-1185">Reference proteome</keyword>
<dbReference type="Proteomes" id="UP000245202">
    <property type="component" value="Unassembled WGS sequence"/>
</dbReference>
<keyword evidence="2" id="KW-0902">Two-component regulatory system</keyword>
<keyword evidence="3" id="KW-0805">Transcription regulation</keyword>
<keyword evidence="1 6" id="KW-0597">Phosphoprotein</keyword>
<dbReference type="Gene3D" id="1.10.10.10">
    <property type="entry name" value="Winged helix-like DNA-binding domain superfamily/Winged helix DNA-binding domain"/>
    <property type="match status" value="1"/>
</dbReference>
<dbReference type="InterPro" id="IPR036388">
    <property type="entry name" value="WH-like_DNA-bd_sf"/>
</dbReference>
<evidence type="ECO:0000313" key="9">
    <source>
        <dbReference type="EMBL" id="GBG05630.1"/>
    </source>
</evidence>
<dbReference type="Pfam" id="PF00196">
    <property type="entry name" value="GerE"/>
    <property type="match status" value="1"/>
</dbReference>
<dbReference type="CDD" id="cd06170">
    <property type="entry name" value="LuxR_C_like"/>
    <property type="match status" value="1"/>
</dbReference>
<accession>A0A2R5EGE2</accession>